<dbReference type="InterPro" id="IPR000847">
    <property type="entry name" value="LysR_HTH_N"/>
</dbReference>
<keyword evidence="4" id="KW-0804">Transcription</keyword>
<dbReference type="Gene3D" id="1.10.10.10">
    <property type="entry name" value="Winged helix-like DNA-binding domain superfamily/Winged helix DNA-binding domain"/>
    <property type="match status" value="1"/>
</dbReference>
<evidence type="ECO:0000259" key="5">
    <source>
        <dbReference type="PROSITE" id="PS50931"/>
    </source>
</evidence>
<comment type="similarity">
    <text evidence="1">Belongs to the LysR transcriptional regulatory family.</text>
</comment>
<keyword evidence="7" id="KW-1185">Reference proteome</keyword>
<dbReference type="InterPro" id="IPR036388">
    <property type="entry name" value="WH-like_DNA-bd_sf"/>
</dbReference>
<proteinExistence type="inferred from homology"/>
<feature type="domain" description="HTH lysR-type" evidence="5">
    <location>
        <begin position="4"/>
        <end position="61"/>
    </location>
</feature>
<dbReference type="PRINTS" id="PR00039">
    <property type="entry name" value="HTHLYSR"/>
</dbReference>
<evidence type="ECO:0000256" key="1">
    <source>
        <dbReference type="ARBA" id="ARBA00009437"/>
    </source>
</evidence>
<dbReference type="RefSeq" id="WP_379905889.1">
    <property type="nucleotide sequence ID" value="NZ_JBHRTR010000048.1"/>
</dbReference>
<dbReference type="EMBL" id="JBHRTR010000048">
    <property type="protein sequence ID" value="MFC3230585.1"/>
    <property type="molecule type" value="Genomic_DNA"/>
</dbReference>
<dbReference type="InterPro" id="IPR036390">
    <property type="entry name" value="WH_DNA-bd_sf"/>
</dbReference>
<organism evidence="6 7">
    <name type="scientific">Marinibaculum pumilum</name>
    <dbReference type="NCBI Taxonomy" id="1766165"/>
    <lineage>
        <taxon>Bacteria</taxon>
        <taxon>Pseudomonadati</taxon>
        <taxon>Pseudomonadota</taxon>
        <taxon>Alphaproteobacteria</taxon>
        <taxon>Rhodospirillales</taxon>
        <taxon>Rhodospirillaceae</taxon>
        <taxon>Marinibaculum</taxon>
    </lineage>
</organism>
<evidence type="ECO:0000256" key="4">
    <source>
        <dbReference type="ARBA" id="ARBA00023163"/>
    </source>
</evidence>
<dbReference type="Gene3D" id="3.40.190.290">
    <property type="match status" value="1"/>
</dbReference>
<gene>
    <name evidence="6" type="ORF">ACFOGJ_25275</name>
</gene>
<dbReference type="SUPFAM" id="SSF46785">
    <property type="entry name" value="Winged helix' DNA-binding domain"/>
    <property type="match status" value="1"/>
</dbReference>
<reference evidence="7" key="1">
    <citation type="journal article" date="2019" name="Int. J. Syst. Evol. Microbiol.">
        <title>The Global Catalogue of Microorganisms (GCM) 10K type strain sequencing project: providing services to taxonomists for standard genome sequencing and annotation.</title>
        <authorList>
            <consortium name="The Broad Institute Genomics Platform"/>
            <consortium name="The Broad Institute Genome Sequencing Center for Infectious Disease"/>
            <person name="Wu L."/>
            <person name="Ma J."/>
        </authorList>
    </citation>
    <scope>NUCLEOTIDE SEQUENCE [LARGE SCALE GENOMIC DNA]</scope>
    <source>
        <strain evidence="7">KCTC 42964</strain>
    </source>
</reference>
<dbReference type="PROSITE" id="PS50931">
    <property type="entry name" value="HTH_LYSR"/>
    <property type="match status" value="1"/>
</dbReference>
<dbReference type="Pfam" id="PF03466">
    <property type="entry name" value="LysR_substrate"/>
    <property type="match status" value="1"/>
</dbReference>
<dbReference type="PANTHER" id="PTHR30346">
    <property type="entry name" value="TRANSCRIPTIONAL DUAL REGULATOR HCAR-RELATED"/>
    <property type="match status" value="1"/>
</dbReference>
<dbReference type="InterPro" id="IPR005119">
    <property type="entry name" value="LysR_subst-bd"/>
</dbReference>
<evidence type="ECO:0000313" key="6">
    <source>
        <dbReference type="EMBL" id="MFC3230585.1"/>
    </source>
</evidence>
<dbReference type="PANTHER" id="PTHR30346:SF28">
    <property type="entry name" value="HTH-TYPE TRANSCRIPTIONAL REGULATOR CYNR"/>
    <property type="match status" value="1"/>
</dbReference>
<keyword evidence="2" id="KW-0805">Transcription regulation</keyword>
<name>A0ABV7L7V0_9PROT</name>
<comment type="caution">
    <text evidence="6">The sequence shown here is derived from an EMBL/GenBank/DDBJ whole genome shotgun (WGS) entry which is preliminary data.</text>
</comment>
<dbReference type="Proteomes" id="UP001595528">
    <property type="component" value="Unassembled WGS sequence"/>
</dbReference>
<evidence type="ECO:0000313" key="7">
    <source>
        <dbReference type="Proteomes" id="UP001595528"/>
    </source>
</evidence>
<dbReference type="SUPFAM" id="SSF53850">
    <property type="entry name" value="Periplasmic binding protein-like II"/>
    <property type="match status" value="1"/>
</dbReference>
<sequence length="312" mass="33155">MAVDDLRLWRQFLAVADAGSMSRAAMELGIAQPALSRKIGDLEAALGSRLLERHSRGVSLTPAGELFKERAERILDDARDLREAVSARSDRPEGRLAFGMPPSLGMALTVPALQRFRDDYPAVVPEVMEGTSRALRDDLLARRIEFAAISAIEPGRELRRQPLLTEDVYLIGPPGATALADGHVTPERLADLPLILTARPNSLRALVDQVARAHGVRPNVVIETNTRLVVPLVCRGMGYTVLSRAALTGEFAGTGVAAARIAGFQVSWVLASLRAQALSPAAIALQHLLAEIAGPRPAPAAAQPQGASASSG</sequence>
<keyword evidence="3" id="KW-0238">DNA-binding</keyword>
<dbReference type="Pfam" id="PF00126">
    <property type="entry name" value="HTH_1"/>
    <property type="match status" value="1"/>
</dbReference>
<evidence type="ECO:0000256" key="3">
    <source>
        <dbReference type="ARBA" id="ARBA00023125"/>
    </source>
</evidence>
<evidence type="ECO:0000256" key="2">
    <source>
        <dbReference type="ARBA" id="ARBA00023015"/>
    </source>
</evidence>
<protein>
    <submittedName>
        <fullName evidence="6">LysR family transcriptional regulator</fullName>
    </submittedName>
</protein>
<accession>A0ABV7L7V0</accession>